<evidence type="ECO:0000256" key="2">
    <source>
        <dbReference type="PROSITE-ProRule" id="PRU00108"/>
    </source>
</evidence>
<evidence type="ECO:0000313" key="6">
    <source>
        <dbReference type="EMBL" id="WMV45110.1"/>
    </source>
</evidence>
<name>A0AAF0ZPQ5_SOLVR</name>
<feature type="DNA-binding region" description="Homeobox" evidence="2">
    <location>
        <begin position="77"/>
        <end position="122"/>
    </location>
</feature>
<sequence>MILFRRPYKSKIGQIFFYTYFFVLRMNFICSSHFYFLSCFILISFMTSQNDASVGSTSGQEIGKTIFQHSYEQIIEKLEEVFSQKPNPENDVIEQLSEELGLDTTQVKIWFYNKGYYIKAQQIMKEESEIDRLKNKIMYSENFQICLDLKEQFCAASNNPEQQRAILRDLLNEYAKFGEDVMMISKIIDHIIEYIEGYQMFFSEFESKLDNLYNYKDPNGLDLELRLGLKSD</sequence>
<evidence type="ECO:0000313" key="7">
    <source>
        <dbReference type="Proteomes" id="UP001234989"/>
    </source>
</evidence>
<proteinExistence type="predicted"/>
<dbReference type="GO" id="GO:0005634">
    <property type="term" value="C:nucleus"/>
    <property type="evidence" value="ECO:0007669"/>
    <property type="project" value="UniProtKB-SubCell"/>
</dbReference>
<comment type="subcellular location">
    <subcellularLocation>
        <location evidence="1 2 3">Nucleus</location>
    </subcellularLocation>
</comment>
<feature type="domain" description="Homeobox" evidence="5">
    <location>
        <begin position="75"/>
        <end position="121"/>
    </location>
</feature>
<dbReference type="PANTHER" id="PTHR45654">
    <property type="entry name" value="HOMEOBOX-LEUCINE ZIPPER PROTEIN MERISTEM L1"/>
    <property type="match status" value="1"/>
</dbReference>
<evidence type="ECO:0000256" key="4">
    <source>
        <dbReference type="SAM" id="Phobius"/>
    </source>
</evidence>
<evidence type="ECO:0000256" key="1">
    <source>
        <dbReference type="ARBA" id="ARBA00004123"/>
    </source>
</evidence>
<dbReference type="CDD" id="cd00086">
    <property type="entry name" value="homeodomain"/>
    <property type="match status" value="1"/>
</dbReference>
<dbReference type="AlphaFoldDB" id="A0AAF0ZPQ5"/>
<evidence type="ECO:0000256" key="3">
    <source>
        <dbReference type="RuleBase" id="RU000682"/>
    </source>
</evidence>
<dbReference type="Gene3D" id="1.10.10.60">
    <property type="entry name" value="Homeodomain-like"/>
    <property type="match status" value="1"/>
</dbReference>
<dbReference type="PANTHER" id="PTHR45654:SF9">
    <property type="entry name" value="HOMEOBOX-LEUCINE ZIPPER PROTEIN HDG10-RELATED"/>
    <property type="match status" value="1"/>
</dbReference>
<reference evidence="6" key="1">
    <citation type="submission" date="2023-08" db="EMBL/GenBank/DDBJ databases">
        <title>A de novo genome assembly of Solanum verrucosum Schlechtendal, a Mexican diploid species geographically isolated from the other diploid A-genome species in potato relatives.</title>
        <authorList>
            <person name="Hosaka K."/>
        </authorList>
    </citation>
    <scope>NUCLEOTIDE SEQUENCE</scope>
    <source>
        <tissue evidence="6">Young leaves</tissue>
    </source>
</reference>
<dbReference type="PROSITE" id="PS50071">
    <property type="entry name" value="HOMEOBOX_2"/>
    <property type="match status" value="1"/>
</dbReference>
<dbReference type="InterPro" id="IPR001356">
    <property type="entry name" value="HD"/>
</dbReference>
<keyword evidence="7" id="KW-1185">Reference proteome</keyword>
<dbReference type="GO" id="GO:0003677">
    <property type="term" value="F:DNA binding"/>
    <property type="evidence" value="ECO:0007669"/>
    <property type="project" value="UniProtKB-UniRule"/>
</dbReference>
<keyword evidence="4" id="KW-0472">Membrane</keyword>
<organism evidence="6 7">
    <name type="scientific">Solanum verrucosum</name>
    <dbReference type="NCBI Taxonomy" id="315347"/>
    <lineage>
        <taxon>Eukaryota</taxon>
        <taxon>Viridiplantae</taxon>
        <taxon>Streptophyta</taxon>
        <taxon>Embryophyta</taxon>
        <taxon>Tracheophyta</taxon>
        <taxon>Spermatophyta</taxon>
        <taxon>Magnoliopsida</taxon>
        <taxon>eudicotyledons</taxon>
        <taxon>Gunneridae</taxon>
        <taxon>Pentapetalae</taxon>
        <taxon>asterids</taxon>
        <taxon>lamiids</taxon>
        <taxon>Solanales</taxon>
        <taxon>Solanaceae</taxon>
        <taxon>Solanoideae</taxon>
        <taxon>Solaneae</taxon>
        <taxon>Solanum</taxon>
    </lineage>
</organism>
<keyword evidence="2 3" id="KW-0371">Homeobox</keyword>
<dbReference type="Pfam" id="PF00046">
    <property type="entry name" value="Homeodomain"/>
    <property type="match status" value="1"/>
</dbReference>
<dbReference type="InterPro" id="IPR042160">
    <property type="entry name" value="HD-Zip_IV"/>
</dbReference>
<keyword evidence="2 3" id="KW-0539">Nucleus</keyword>
<keyword evidence="4" id="KW-1133">Transmembrane helix</keyword>
<keyword evidence="2 3" id="KW-0238">DNA-binding</keyword>
<dbReference type="InterPro" id="IPR009057">
    <property type="entry name" value="Homeodomain-like_sf"/>
</dbReference>
<gene>
    <name evidence="6" type="ORF">MTR67_038495</name>
</gene>
<accession>A0AAF0ZPQ5</accession>
<protein>
    <recommendedName>
        <fullName evidence="5">Homeobox domain-containing protein</fullName>
    </recommendedName>
</protein>
<feature type="transmembrane region" description="Helical" evidence="4">
    <location>
        <begin position="21"/>
        <end position="46"/>
    </location>
</feature>
<dbReference type="EMBL" id="CP133620">
    <property type="protein sequence ID" value="WMV45110.1"/>
    <property type="molecule type" value="Genomic_DNA"/>
</dbReference>
<dbReference type="SMART" id="SM00389">
    <property type="entry name" value="HOX"/>
    <property type="match status" value="1"/>
</dbReference>
<dbReference type="Proteomes" id="UP001234989">
    <property type="component" value="Chromosome 9"/>
</dbReference>
<keyword evidence="4" id="KW-0812">Transmembrane</keyword>
<evidence type="ECO:0000259" key="5">
    <source>
        <dbReference type="PROSITE" id="PS50071"/>
    </source>
</evidence>
<dbReference type="SUPFAM" id="SSF46689">
    <property type="entry name" value="Homeodomain-like"/>
    <property type="match status" value="1"/>
</dbReference>